<dbReference type="AlphaFoldDB" id="V5F278"/>
<reference evidence="2" key="1">
    <citation type="submission" date="2012-12" db="EMBL/GenBank/DDBJ databases">
        <title>Genome Sequence of Photobacterium leiognathi lrivu.4.1.</title>
        <authorList>
            <person name="Urbanczyk H."/>
            <person name="Ogura Y."/>
            <person name="Hayashi T."/>
            <person name="Dunlap P.V."/>
        </authorList>
    </citation>
    <scope>NUCLEOTIDE SEQUENCE [LARGE SCALE GENOMIC DNA]</scope>
    <source>
        <strain evidence="2">lrivu.4.1</strain>
    </source>
</reference>
<dbReference type="RefSeq" id="WP_023934109.1">
    <property type="nucleotide sequence ID" value="NZ_DF196820.1"/>
</dbReference>
<dbReference type="Proteomes" id="UP000030675">
    <property type="component" value="Unassembled WGS sequence"/>
</dbReference>
<sequence>MIPNNRALVPFFSYNVSAEYALSNVSDSRAQKYEYAHAKRFLSHQKKVFHTKEEYVRRDFQSKEARHWSGTRERFLSDLNTLIVDKEGDEFLLKLLFPAIANAQYSRSDNRDSMFTERDSKILKRQQKAELIRYQENLKKLQFNFLELYKNDGWKPAFNLIENECVRTRLSILEWSYDRHFSDDYDSAWDIRKRAEDTFKDIFTQEVDYEAVYTVFYRIFLDL</sequence>
<accession>V5F278</accession>
<organism evidence="1 2">
    <name type="scientific">Photobacterium leiognathi lrivu.4.1</name>
    <dbReference type="NCBI Taxonomy" id="1248232"/>
    <lineage>
        <taxon>Bacteria</taxon>
        <taxon>Pseudomonadati</taxon>
        <taxon>Pseudomonadota</taxon>
        <taxon>Gammaproteobacteria</taxon>
        <taxon>Vibrionales</taxon>
        <taxon>Vibrionaceae</taxon>
        <taxon>Photobacterium</taxon>
    </lineage>
</organism>
<protein>
    <submittedName>
        <fullName evidence="1">Uncharacterized protein</fullName>
    </submittedName>
</protein>
<evidence type="ECO:0000313" key="2">
    <source>
        <dbReference type="Proteomes" id="UP000030675"/>
    </source>
</evidence>
<dbReference type="HOGENOM" id="CLU_1239209_0_0_6"/>
<name>V5F278_PHOLE</name>
<proteinExistence type="predicted"/>
<evidence type="ECO:0000313" key="1">
    <source>
        <dbReference type="EMBL" id="GAD31305.1"/>
    </source>
</evidence>
<gene>
    <name evidence="1" type="ORF">PLEI_2963</name>
</gene>
<dbReference type="EMBL" id="DF196820">
    <property type="protein sequence ID" value="GAD31305.1"/>
    <property type="molecule type" value="Genomic_DNA"/>
</dbReference>